<protein>
    <submittedName>
        <fullName evidence="1">Uncharacterized protein</fullName>
    </submittedName>
</protein>
<reference evidence="2" key="1">
    <citation type="journal article" date="2017" name="Genome Announc.">
        <title>Complete Genome Sequence of Vibrio sp. Strain 2521-89, a Close Relative of Vibrio cholerae Isolated from Lake Water in New Mexico, USA.</title>
        <authorList>
            <person name="Liang K."/>
            <person name="Orata F.D."/>
            <person name="Winkjer N.S."/>
            <person name="Rowe L.A."/>
            <person name="Tarr C.L."/>
            <person name="Boucher Y."/>
        </authorList>
    </citation>
    <scope>NUCLEOTIDE SEQUENCE [LARGE SCALE GENOMIC DNA]</scope>
    <source>
        <strain evidence="2">2521-89</strain>
    </source>
</reference>
<name>A0AAU8WIF1_9VIBR</name>
<evidence type="ECO:0000313" key="1">
    <source>
        <dbReference type="EMBL" id="ASK56145.1"/>
    </source>
</evidence>
<organism evidence="1 2">
    <name type="scientific">Vibrio tarriae</name>
    <dbReference type="NCBI Taxonomy" id="2014742"/>
    <lineage>
        <taxon>Bacteria</taxon>
        <taxon>Pseudomonadati</taxon>
        <taxon>Pseudomonadota</taxon>
        <taxon>Gammaproteobacteria</taxon>
        <taxon>Vibrionales</taxon>
        <taxon>Vibrionaceae</taxon>
        <taxon>Vibrio</taxon>
    </lineage>
</organism>
<sequence>MLVKSLLCEFFERSNRKVIFFRKYFLSALEPFVSIASAFGEKGRWPCSGHMIRTALAQQIET</sequence>
<keyword evidence="2" id="KW-1185">Reference proteome</keyword>
<dbReference type="AlphaFoldDB" id="A0AAU8WIF1"/>
<accession>A0AAU8WIF1</accession>
<dbReference type="EMBL" id="CP022353">
    <property type="protein sequence ID" value="ASK56145.1"/>
    <property type="molecule type" value="Genomic_DNA"/>
</dbReference>
<gene>
    <name evidence="1" type="ORF">CEQ48_15670</name>
</gene>
<dbReference type="KEGG" id="vti:CEQ48_15670"/>
<reference evidence="1 2" key="2">
    <citation type="submission" date="2017-06" db="EMBL/GenBank/DDBJ databases">
        <title>Complete genome sequence of Vibrio sp. 2521-89, a close relative of Vibrio cholerae isolated from lake water in New Mexico, USA.</title>
        <authorList>
            <person name="Liang K."/>
            <person name="Orata F.D."/>
            <person name="Winkjer N.S."/>
            <person name="Tarr C.L."/>
            <person name="Boucher Y."/>
        </authorList>
    </citation>
    <scope>NUCLEOTIDE SEQUENCE [LARGE SCALE GENOMIC DNA]</scope>
    <source>
        <strain evidence="1 2">2521-89</strain>
    </source>
</reference>
<evidence type="ECO:0000313" key="2">
    <source>
        <dbReference type="Proteomes" id="UP000198371"/>
    </source>
</evidence>
<proteinExistence type="predicted"/>
<dbReference type="Proteomes" id="UP000198371">
    <property type="component" value="Chromosome 1"/>
</dbReference>